<dbReference type="Pfam" id="PF00158">
    <property type="entry name" value="Sigma54_activat"/>
    <property type="match status" value="1"/>
</dbReference>
<keyword evidence="4" id="KW-0804">Transcription</keyword>
<dbReference type="InterPro" id="IPR025662">
    <property type="entry name" value="Sigma_54_int_dom_ATP-bd_1"/>
</dbReference>
<dbReference type="Gene3D" id="1.10.10.60">
    <property type="entry name" value="Homeodomain-like"/>
    <property type="match status" value="1"/>
</dbReference>
<dbReference type="SUPFAM" id="SSF48452">
    <property type="entry name" value="TPR-like"/>
    <property type="match status" value="1"/>
</dbReference>
<keyword evidence="2" id="KW-0067">ATP-binding</keyword>
<dbReference type="eggNOG" id="COG2203">
    <property type="taxonomic scope" value="Bacteria"/>
</dbReference>
<dbReference type="GO" id="GO:0043565">
    <property type="term" value="F:sequence-specific DNA binding"/>
    <property type="evidence" value="ECO:0007669"/>
    <property type="project" value="InterPro"/>
</dbReference>
<dbReference type="InterPro" id="IPR009057">
    <property type="entry name" value="Homeodomain-like_sf"/>
</dbReference>
<dbReference type="InterPro" id="IPR029016">
    <property type="entry name" value="GAF-like_dom_sf"/>
</dbReference>
<dbReference type="Gene3D" id="1.10.8.60">
    <property type="match status" value="1"/>
</dbReference>
<dbReference type="Proteomes" id="UP000008561">
    <property type="component" value="Chromosome"/>
</dbReference>
<dbReference type="SUPFAM" id="SSF55781">
    <property type="entry name" value="GAF domain-like"/>
    <property type="match status" value="1"/>
</dbReference>
<dbReference type="InterPro" id="IPR027417">
    <property type="entry name" value="P-loop_NTPase"/>
</dbReference>
<sequence>MNPAPPPAYTEEAARLEVDLARAALETADREAARIHFHNAVARLAAGDRPETSHVLVAATLELSNLNFILGKGFGQTIPFLQAALKAAEHLGDLRSKAMIKLHLGRHYYFSNQRSAAIPFFQQGKTEVEALGDEDIQAGAAEFVGLYHHLQGMFTKAIAYFEAAVERFETTQGPLVPNPSAPMWLGYCAAYLGQFHRAIGTLDYYRRMLLERGDRALAATTRAVLGIVLLELKKNKEAAIHLSGAISEGEKTGNDLALYFARGGMAYYHFAEGRLEEANRYITHAIVEGTTAGLVRQYATPIFLEMGFELYKAGKPIFSETEMQREVMRIMREPNIHLKGVLLRLMAEQRLFLGAEPETVEKDLNASAEYLAQSGTPVQLAKTRFTLMRIHLKRDDPAEARRQARKAWKELAGYGETFFPDDLRHLLAEEPAREPTPEVKEEFLLRFIDIISELMPGPAPDRLFTRLVQATNRYFGAERGALFWFSDTPKQTPALRAACNLTETEIFSNAFRSNLALVFDAWREGRSILVRRGDRSDDPYREKAILCLPFQIEGKPRGVLYHDNAYVTDCFNFLDPAQLNRLVHTLGSYIEHAWDLSRGFEKLRPPLAVPSTVTGTVEIVGESSRIKAVLTQVDQVAPTDSTVLILGETGVGKELVARRIHQQSRRCDMPLIVVDPTAIPEGLVESELFGHEKGAFTGADRQKKGLLELAHQGTLFIDEVGEIPKSIQVKLLRALQEKTIQRLGGTKPLFSDFRLIAATNRDLAGQVAAGRFREDLYYRLNVIPITVPPLRERKQDIVLLAACFLRRHSLRHNRPAMVLSPEVQQRLCAYPWPGNVRELENVIERGVLLSTGDHLELDLPAGHTRPGADPFTDLPTLDELQRRYIHHVLEKTGGKIAGPDGAAKILGMKRTSLYNRMKRLNVRGNR</sequence>
<evidence type="ECO:0000256" key="1">
    <source>
        <dbReference type="ARBA" id="ARBA00022741"/>
    </source>
</evidence>
<dbReference type="AlphaFoldDB" id="A8ZZC1"/>
<dbReference type="PROSITE" id="PS00688">
    <property type="entry name" value="SIGMA54_INTERACT_3"/>
    <property type="match status" value="1"/>
</dbReference>
<dbReference type="PROSITE" id="PS50045">
    <property type="entry name" value="SIGMA54_INTERACT_4"/>
    <property type="match status" value="1"/>
</dbReference>
<dbReference type="InterPro" id="IPR002078">
    <property type="entry name" value="Sigma_54_int"/>
</dbReference>
<dbReference type="HOGENOM" id="CLU_010805_0_0_7"/>
<dbReference type="Gene3D" id="3.40.50.300">
    <property type="entry name" value="P-loop containing nucleotide triphosphate hydrolases"/>
    <property type="match status" value="1"/>
</dbReference>
<dbReference type="RefSeq" id="WP_012174890.1">
    <property type="nucleotide sequence ID" value="NC_009943.1"/>
</dbReference>
<gene>
    <name evidence="6" type="ordered locus">Dole_1470</name>
</gene>
<evidence type="ECO:0000313" key="7">
    <source>
        <dbReference type="Proteomes" id="UP000008561"/>
    </source>
</evidence>
<organism evidence="6 7">
    <name type="scientific">Desulfosudis oleivorans (strain DSM 6200 / JCM 39069 / Hxd3)</name>
    <name type="common">Desulfococcus oleovorans</name>
    <dbReference type="NCBI Taxonomy" id="96561"/>
    <lineage>
        <taxon>Bacteria</taxon>
        <taxon>Pseudomonadati</taxon>
        <taxon>Thermodesulfobacteriota</taxon>
        <taxon>Desulfobacteria</taxon>
        <taxon>Desulfobacterales</taxon>
        <taxon>Desulfosudaceae</taxon>
        <taxon>Desulfosudis</taxon>
    </lineage>
</organism>
<dbReference type="SUPFAM" id="SSF52540">
    <property type="entry name" value="P-loop containing nucleoside triphosphate hydrolases"/>
    <property type="match status" value="1"/>
</dbReference>
<evidence type="ECO:0000256" key="3">
    <source>
        <dbReference type="ARBA" id="ARBA00023015"/>
    </source>
</evidence>
<dbReference type="STRING" id="96561.Dole_1470"/>
<dbReference type="KEGG" id="dol:Dole_1470"/>
<feature type="domain" description="Sigma-54 factor interaction" evidence="5">
    <location>
        <begin position="619"/>
        <end position="848"/>
    </location>
</feature>
<reference evidence="6 7" key="1">
    <citation type="submission" date="2007-10" db="EMBL/GenBank/DDBJ databases">
        <title>Complete sequence of Desulfococcus oleovorans Hxd3.</title>
        <authorList>
            <consortium name="US DOE Joint Genome Institute"/>
            <person name="Copeland A."/>
            <person name="Lucas S."/>
            <person name="Lapidus A."/>
            <person name="Barry K."/>
            <person name="Glavina del Rio T."/>
            <person name="Dalin E."/>
            <person name="Tice H."/>
            <person name="Pitluck S."/>
            <person name="Kiss H."/>
            <person name="Brettin T."/>
            <person name="Bruce D."/>
            <person name="Detter J.C."/>
            <person name="Han C."/>
            <person name="Schmutz J."/>
            <person name="Larimer F."/>
            <person name="Land M."/>
            <person name="Hauser L."/>
            <person name="Kyrpides N."/>
            <person name="Kim E."/>
            <person name="Wawrik B."/>
            <person name="Richardson P."/>
        </authorList>
    </citation>
    <scope>NUCLEOTIDE SEQUENCE [LARGE SCALE GENOMIC DNA]</scope>
    <source>
        <strain evidence="7">DSM 6200 / JCM 39069 / Hxd3</strain>
    </source>
</reference>
<dbReference type="PANTHER" id="PTHR32071">
    <property type="entry name" value="TRANSCRIPTIONAL REGULATORY PROTEIN"/>
    <property type="match status" value="1"/>
</dbReference>
<dbReference type="CDD" id="cd00009">
    <property type="entry name" value="AAA"/>
    <property type="match status" value="1"/>
</dbReference>
<dbReference type="eggNOG" id="COG0457">
    <property type="taxonomic scope" value="Bacteria"/>
</dbReference>
<evidence type="ECO:0000256" key="4">
    <source>
        <dbReference type="ARBA" id="ARBA00023163"/>
    </source>
</evidence>
<dbReference type="PANTHER" id="PTHR32071:SF57">
    <property type="entry name" value="C4-DICARBOXYLATE TRANSPORT TRANSCRIPTIONAL REGULATORY PROTEIN DCTD"/>
    <property type="match status" value="1"/>
</dbReference>
<dbReference type="GO" id="GO:0005524">
    <property type="term" value="F:ATP binding"/>
    <property type="evidence" value="ECO:0007669"/>
    <property type="project" value="UniProtKB-KW"/>
</dbReference>
<keyword evidence="1" id="KW-0547">Nucleotide-binding</keyword>
<keyword evidence="3" id="KW-0805">Transcription regulation</keyword>
<keyword evidence="7" id="KW-1185">Reference proteome</keyword>
<dbReference type="Gene3D" id="1.25.40.10">
    <property type="entry name" value="Tetratricopeptide repeat domain"/>
    <property type="match status" value="2"/>
</dbReference>
<dbReference type="OrthoDB" id="5465448at2"/>
<dbReference type="SUPFAM" id="SSF46689">
    <property type="entry name" value="Homeodomain-like"/>
    <property type="match status" value="1"/>
</dbReference>
<proteinExistence type="predicted"/>
<dbReference type="FunFam" id="3.40.50.300:FF:000006">
    <property type="entry name" value="DNA-binding transcriptional regulator NtrC"/>
    <property type="match status" value="1"/>
</dbReference>
<evidence type="ECO:0000259" key="5">
    <source>
        <dbReference type="PROSITE" id="PS50045"/>
    </source>
</evidence>
<evidence type="ECO:0000313" key="6">
    <source>
        <dbReference type="EMBL" id="ABW67274.1"/>
    </source>
</evidence>
<name>A8ZZC1_DESOH</name>
<dbReference type="InterPro" id="IPR003593">
    <property type="entry name" value="AAA+_ATPase"/>
</dbReference>
<dbReference type="Pfam" id="PF25601">
    <property type="entry name" value="AAA_lid_14"/>
    <property type="match status" value="1"/>
</dbReference>
<dbReference type="InterPro" id="IPR002197">
    <property type="entry name" value="HTH_Fis"/>
</dbReference>
<dbReference type="Pfam" id="PF02954">
    <property type="entry name" value="HTH_8"/>
    <property type="match status" value="1"/>
</dbReference>
<dbReference type="PROSITE" id="PS00675">
    <property type="entry name" value="SIGMA54_INTERACT_1"/>
    <property type="match status" value="1"/>
</dbReference>
<dbReference type="GO" id="GO:0006355">
    <property type="term" value="P:regulation of DNA-templated transcription"/>
    <property type="evidence" value="ECO:0007669"/>
    <property type="project" value="InterPro"/>
</dbReference>
<dbReference type="EMBL" id="CP000859">
    <property type="protein sequence ID" value="ABW67274.1"/>
    <property type="molecule type" value="Genomic_DNA"/>
</dbReference>
<dbReference type="InterPro" id="IPR058031">
    <property type="entry name" value="AAA_lid_NorR"/>
</dbReference>
<dbReference type="SMART" id="SM00382">
    <property type="entry name" value="AAA"/>
    <property type="match status" value="1"/>
</dbReference>
<dbReference type="Gene3D" id="3.30.450.40">
    <property type="match status" value="1"/>
</dbReference>
<dbReference type="InterPro" id="IPR025944">
    <property type="entry name" value="Sigma_54_int_dom_CS"/>
</dbReference>
<dbReference type="eggNOG" id="COG2204">
    <property type="taxonomic scope" value="Bacteria"/>
</dbReference>
<dbReference type="InterPro" id="IPR011990">
    <property type="entry name" value="TPR-like_helical_dom_sf"/>
</dbReference>
<accession>A8ZZC1</accession>
<protein>
    <submittedName>
        <fullName evidence="6">Transcriptional regulator, NifA subfamily, Fis Family</fullName>
    </submittedName>
</protein>
<evidence type="ECO:0000256" key="2">
    <source>
        <dbReference type="ARBA" id="ARBA00022840"/>
    </source>
</evidence>